<gene>
    <name evidence="1" type="ORF">S01H4_05163</name>
</gene>
<sequence length="71" mass="8455">MNEIKKEECQKCKNLTDDYFTMYGELTDGGWVEIRCKSCLIDFLQEDDGFYLNSLYSISYSKEQFKDNQLE</sequence>
<comment type="caution">
    <text evidence="1">The sequence shown here is derived from an EMBL/GenBank/DDBJ whole genome shotgun (WGS) entry which is preliminary data.</text>
</comment>
<name>X1BBZ3_9ZZZZ</name>
<accession>X1BBZ3</accession>
<proteinExistence type="predicted"/>
<evidence type="ECO:0000313" key="1">
    <source>
        <dbReference type="EMBL" id="GAG69476.1"/>
    </source>
</evidence>
<dbReference type="AlphaFoldDB" id="X1BBZ3"/>
<reference evidence="1" key="1">
    <citation type="journal article" date="2014" name="Front. Microbiol.">
        <title>High frequency of phylogenetically diverse reductive dehalogenase-homologous genes in deep subseafloor sedimentary metagenomes.</title>
        <authorList>
            <person name="Kawai M."/>
            <person name="Futagami T."/>
            <person name="Toyoda A."/>
            <person name="Takaki Y."/>
            <person name="Nishi S."/>
            <person name="Hori S."/>
            <person name="Arai W."/>
            <person name="Tsubouchi T."/>
            <person name="Morono Y."/>
            <person name="Uchiyama I."/>
            <person name="Ito T."/>
            <person name="Fujiyama A."/>
            <person name="Inagaki F."/>
            <person name="Takami H."/>
        </authorList>
    </citation>
    <scope>NUCLEOTIDE SEQUENCE</scope>
    <source>
        <strain evidence="1">Expedition CK06-06</strain>
    </source>
</reference>
<organism evidence="1">
    <name type="scientific">marine sediment metagenome</name>
    <dbReference type="NCBI Taxonomy" id="412755"/>
    <lineage>
        <taxon>unclassified sequences</taxon>
        <taxon>metagenomes</taxon>
        <taxon>ecological metagenomes</taxon>
    </lineage>
</organism>
<protein>
    <submittedName>
        <fullName evidence="1">Uncharacterized protein</fullName>
    </submittedName>
</protein>
<dbReference type="EMBL" id="BART01001469">
    <property type="protein sequence ID" value="GAG69476.1"/>
    <property type="molecule type" value="Genomic_DNA"/>
</dbReference>